<dbReference type="AlphaFoldDB" id="E1KNW9"/>
<name>E1KNW9_9BACT</name>
<protein>
    <submittedName>
        <fullName evidence="1">Uncharacterized protein</fullName>
    </submittedName>
</protein>
<organism evidence="1 2">
    <name type="scientific">Prevotella disiens FB035-09AN</name>
    <dbReference type="NCBI Taxonomy" id="866771"/>
    <lineage>
        <taxon>Bacteria</taxon>
        <taxon>Pseudomonadati</taxon>
        <taxon>Bacteroidota</taxon>
        <taxon>Bacteroidia</taxon>
        <taxon>Bacteroidales</taxon>
        <taxon>Prevotellaceae</taxon>
        <taxon>Prevotella</taxon>
    </lineage>
</organism>
<dbReference type="EMBL" id="AEDO01000013">
    <property type="protein sequence ID" value="EFL46834.1"/>
    <property type="molecule type" value="Genomic_DNA"/>
</dbReference>
<accession>E1KNW9</accession>
<proteinExistence type="predicted"/>
<dbReference type="RefSeq" id="WP_004355716.1">
    <property type="nucleotide sequence ID" value="NZ_AEDO01000013.1"/>
</dbReference>
<sequence length="112" mass="13109">MIYAYGFFSVVKLPKFCKEVHDVMYNANRTIFADRDDLDELIEEVKTIFNAKKPEKSTACLCIHDFNHGDQGQIIVYKDYRQDASLMRLVFEPVRVITKKTIEIIMKVGDER</sequence>
<reference evidence="1 2" key="1">
    <citation type="submission" date="2010-08" db="EMBL/GenBank/DDBJ databases">
        <authorList>
            <person name="Durkin A.S."/>
            <person name="Madupu R."/>
            <person name="Torralba M."/>
            <person name="Gillis M."/>
            <person name="Methe B."/>
            <person name="Sutton G."/>
            <person name="Nelson K.E."/>
        </authorList>
    </citation>
    <scope>NUCLEOTIDE SEQUENCE [LARGE SCALE GENOMIC DNA]</scope>
    <source>
        <strain evidence="1 2">FB035-09AN</strain>
    </source>
</reference>
<dbReference type="Proteomes" id="UP000003610">
    <property type="component" value="Unassembled WGS sequence"/>
</dbReference>
<evidence type="ECO:0000313" key="2">
    <source>
        <dbReference type="Proteomes" id="UP000003610"/>
    </source>
</evidence>
<comment type="caution">
    <text evidence="1">The sequence shown here is derived from an EMBL/GenBank/DDBJ whole genome shotgun (WGS) entry which is preliminary data.</text>
</comment>
<gene>
    <name evidence="1" type="ORF">HMPREF9296_2505</name>
</gene>
<evidence type="ECO:0000313" key="1">
    <source>
        <dbReference type="EMBL" id="EFL46834.1"/>
    </source>
</evidence>
<dbReference type="STRING" id="866771.HMPREF9296_2505"/>